<reference evidence="8" key="1">
    <citation type="journal article" date="2011" name="Virol. J.">
        <title>Sequencing of Bovine herpesvirus 4 V.test strain reveals important genome features.</title>
        <authorList>
            <person name="Palmeira L."/>
            <person name="Machiels B."/>
            <person name="Lete C."/>
            <person name="Vanderplasschen A."/>
            <person name="Gillet L."/>
        </authorList>
    </citation>
    <scope>NUCLEOTIDE SEQUENCE</scope>
    <source>
        <strain evidence="8">V.test</strain>
    </source>
</reference>
<feature type="domain" description="Uracil-DNA glycosylase-like" evidence="7">
    <location>
        <begin position="73"/>
        <end position="240"/>
    </location>
</feature>
<keyword evidence="3" id="KW-0227">DNA damage</keyword>
<protein>
    <submittedName>
        <fullName evidence="8">Uncharacterized protein ORF 46</fullName>
    </submittedName>
    <submittedName>
        <fullName evidence="10">Uracil-DNA-glycosidase</fullName>
    </submittedName>
</protein>
<dbReference type="PANTHER" id="PTHR11264">
    <property type="entry name" value="URACIL-DNA GLYCOSYLASE"/>
    <property type="match status" value="1"/>
</dbReference>
<dbReference type="GO" id="GO:0004844">
    <property type="term" value="F:uracil DNA N-glycosylase activity"/>
    <property type="evidence" value="ECO:0007669"/>
    <property type="project" value="InterPro"/>
</dbReference>
<evidence type="ECO:0000256" key="1">
    <source>
        <dbReference type="ARBA" id="ARBA00008184"/>
    </source>
</evidence>
<sequence>MNTWLQKVVWDNSTVEQETVTDSDLLISRPWLEFLQLSPFMKQKLLTLLNNIKKLRQTTVIFPPTDRIMYWSYLCEPQDVKVVIIGQDPYHGGQATGLAFSVHIDKPVPPSLRNIYLELARTHSSFNIPKHGCLDKWTQGGVLLLNTILTVEKGKANSHSDLGWVWFTNYIITSLSTNLKNCVFMLWGSKAISKAGLINNQQHLILKAQHPSPLAARGTRPSLWPPFSGCDHFRLANKYLTEHDKEPIDWSVE</sequence>
<gene>
    <name evidence="8" type="primary">ORF 46</name>
</gene>
<dbReference type="Gene3D" id="3.40.470.10">
    <property type="entry name" value="Uracil-DNA glycosylase-like domain"/>
    <property type="match status" value="1"/>
</dbReference>
<dbReference type="KEGG" id="vg:1684930"/>
<dbReference type="NCBIfam" id="TIGR00628">
    <property type="entry name" value="ung"/>
    <property type="match status" value="1"/>
</dbReference>
<dbReference type="EMBL" id="MN551084">
    <property type="protein sequence ID" value="QJC19195.1"/>
    <property type="molecule type" value="Genomic_DNA"/>
</dbReference>
<evidence type="ECO:0000313" key="11">
    <source>
        <dbReference type="EMBL" id="QJC19195.1"/>
    </source>
</evidence>
<evidence type="ECO:0000313" key="8">
    <source>
        <dbReference type="EMBL" id="AEL29791.1"/>
    </source>
</evidence>
<dbReference type="InterPro" id="IPR002043">
    <property type="entry name" value="UDG_fam1"/>
</dbReference>
<evidence type="ECO:0000313" key="10">
    <source>
        <dbReference type="EMBL" id="QJC19119.1"/>
    </source>
</evidence>
<dbReference type="CDD" id="cd10027">
    <property type="entry name" value="UDG-F1-like"/>
    <property type="match status" value="1"/>
</dbReference>
<dbReference type="EMBL" id="KC999113">
    <property type="protein sequence ID" value="AIA82791.1"/>
    <property type="molecule type" value="Genomic_DNA"/>
</dbReference>
<organismHost>
    <name type="scientific">Felis catus</name>
    <name type="common">Cat</name>
    <name type="synonym">Felis silvestris catus</name>
    <dbReference type="NCBI Taxonomy" id="9685"/>
</organismHost>
<evidence type="ECO:0000256" key="5">
    <source>
        <dbReference type="ARBA" id="ARBA00023204"/>
    </source>
</evidence>
<evidence type="ECO:0000259" key="7">
    <source>
        <dbReference type="SMART" id="SM00986"/>
    </source>
</evidence>
<reference evidence="10" key="3">
    <citation type="submission" date="2019-10" db="EMBL/GenBank/DDBJ databases">
        <title>Experimental infection of calves with contemporary bovine gammaherpesvirus type 4.</title>
        <authorList>
            <person name="Bauermann F."/>
            <person name="Kutish G."/>
            <person name="Diel D."/>
            <person name="Falkenberg S."/>
            <person name="Martins M."/>
            <person name="Flores E."/>
        </authorList>
    </citation>
    <scope>NUCLEOTIDE SEQUENCE</scope>
    <source>
        <strain evidence="10">SD16-38</strain>
        <strain evidence="11">SD16-49</strain>
    </source>
</reference>
<keyword evidence="4" id="KW-0378">Hydrolase</keyword>
<reference evidence="9" key="2">
    <citation type="submission" date="2013-05" db="EMBL/GenBank/DDBJ databases">
        <title>Seroprevalence against a Canadian isolate of bovine herpesvirus 4 (BHV4) is higher in various diseases affected bovine dairy herds compared to healthy herds.</title>
        <authorList>
            <person name="Music N."/>
            <person name="Laroche J."/>
            <person name="Tremblay D."/>
            <person name="Mandeville I."/>
            <person name="Bellehumeur C."/>
            <person name="Charette S.J."/>
            <person name="Gagnon C.A."/>
        </authorList>
    </citation>
    <scope>NUCLEOTIDE SEQUENCE</scope>
    <source>
        <strain evidence="9">FMV09-1180503</strain>
    </source>
</reference>
<dbReference type="RefSeq" id="NP_076538.1">
    <property type="nucleotide sequence ID" value="NC_002665.1"/>
</dbReference>
<proteinExistence type="inferred from homology"/>
<dbReference type="InterPro" id="IPR036895">
    <property type="entry name" value="Uracil-DNA_glycosylase-like_sf"/>
</dbReference>
<dbReference type="NCBIfam" id="NF003589">
    <property type="entry name" value="PRK05254.1-2"/>
    <property type="match status" value="1"/>
</dbReference>
<accession>A0A858PWN9</accession>
<dbReference type="PANTHER" id="PTHR11264:SF0">
    <property type="entry name" value="URACIL-DNA GLYCOSYLASE"/>
    <property type="match status" value="1"/>
</dbReference>
<feature type="active site" description="Proton acceptor" evidence="6">
    <location>
        <position position="88"/>
    </location>
</feature>
<comment type="similarity">
    <text evidence="1">Belongs to the uracil-DNA glycosylase (UDG) superfamily. UNG family.</text>
</comment>
<evidence type="ECO:0000256" key="6">
    <source>
        <dbReference type="PROSITE-ProRule" id="PRU10072"/>
    </source>
</evidence>
<dbReference type="SUPFAM" id="SSF52141">
    <property type="entry name" value="Uracil-DNA glycosylase-like"/>
    <property type="match status" value="1"/>
</dbReference>
<dbReference type="InterPro" id="IPR005122">
    <property type="entry name" value="Uracil-DNA_glycosylase-like"/>
</dbReference>
<dbReference type="GO" id="GO:0097510">
    <property type="term" value="P:base-excision repair, AP site formation via deaminated base removal"/>
    <property type="evidence" value="ECO:0007669"/>
    <property type="project" value="TreeGrafter"/>
</dbReference>
<evidence type="ECO:0000256" key="4">
    <source>
        <dbReference type="ARBA" id="ARBA00022801"/>
    </source>
</evidence>
<dbReference type="EMBL" id="JN133502">
    <property type="protein sequence ID" value="AEL29791.1"/>
    <property type="molecule type" value="Genomic_DNA"/>
</dbReference>
<evidence type="ECO:0000313" key="9">
    <source>
        <dbReference type="EMBL" id="AIA82791.1"/>
    </source>
</evidence>
<keyword evidence="10" id="KW-0326">Glycosidase</keyword>
<dbReference type="HAMAP" id="MF_00148">
    <property type="entry name" value="UDG"/>
    <property type="match status" value="1"/>
</dbReference>
<name>A0A858PWN9_BHV4</name>
<organismHost>
    <name type="scientific">Panthera leo</name>
    <name type="common">Lion</name>
    <dbReference type="NCBI Taxonomy" id="9689"/>
</organismHost>
<evidence type="ECO:0000256" key="2">
    <source>
        <dbReference type="ARBA" id="ARBA00022562"/>
    </source>
</evidence>
<dbReference type="SMART" id="SM00987">
    <property type="entry name" value="UreE_C"/>
    <property type="match status" value="1"/>
</dbReference>
<keyword evidence="5" id="KW-0234">DNA repair</keyword>
<dbReference type="SMART" id="SM00986">
    <property type="entry name" value="UDG"/>
    <property type="match status" value="1"/>
</dbReference>
<keyword evidence="2" id="KW-1048">Host nucleus</keyword>
<organism evidence="10">
    <name type="scientific">Bovine herpesvirus 4</name>
    <name type="common">BoHV-4</name>
    <name type="synonym">Movar virus</name>
    <dbReference type="NCBI Taxonomy" id="10385"/>
    <lineage>
        <taxon>Viruses</taxon>
        <taxon>Duplodnaviria</taxon>
        <taxon>Heunggongvirae</taxon>
        <taxon>Peploviricota</taxon>
        <taxon>Herviviricetes</taxon>
        <taxon>Herpesvirales</taxon>
        <taxon>Orthoherpesviridae</taxon>
        <taxon>Gammaherpesvirinae</taxon>
        <taxon>Rhadinovirus</taxon>
        <taxon>Rhadinovirus bovinegamma4</taxon>
    </lineage>
</organism>
<dbReference type="InterPro" id="IPR018085">
    <property type="entry name" value="Ura-DNA_Glyclase_AS"/>
</dbReference>
<dbReference type="EMBL" id="MN551083">
    <property type="protein sequence ID" value="QJC19119.1"/>
    <property type="molecule type" value="Genomic_DNA"/>
</dbReference>
<dbReference type="NCBIfam" id="NF003592">
    <property type="entry name" value="PRK05254.1-5"/>
    <property type="match status" value="1"/>
</dbReference>
<dbReference type="PROSITE" id="PS00130">
    <property type="entry name" value="U_DNA_GLYCOSYLASE"/>
    <property type="match status" value="1"/>
</dbReference>
<organismHost>
    <name type="scientific">Bos taurus</name>
    <name type="common">Bovine</name>
    <dbReference type="NCBI Taxonomy" id="9913"/>
</organismHost>
<evidence type="ECO:0000256" key="3">
    <source>
        <dbReference type="ARBA" id="ARBA00022763"/>
    </source>
</evidence>
<dbReference type="Pfam" id="PF03167">
    <property type="entry name" value="UDG"/>
    <property type="match status" value="1"/>
</dbReference>